<dbReference type="InterPro" id="IPR010802">
    <property type="entry name" value="DUF1400"/>
</dbReference>
<feature type="domain" description="DUF1400" evidence="4">
    <location>
        <begin position="61"/>
        <end position="188"/>
    </location>
</feature>
<dbReference type="Proteomes" id="UP000176944">
    <property type="component" value="Chromosome"/>
</dbReference>
<evidence type="ECO:0000256" key="3">
    <source>
        <dbReference type="ARBA" id="ARBA00023098"/>
    </source>
</evidence>
<dbReference type="GO" id="GO:0016042">
    <property type="term" value="P:lipid catabolic process"/>
    <property type="evidence" value="ECO:0007669"/>
    <property type="project" value="UniProtKB-KW"/>
</dbReference>
<reference evidence="5" key="1">
    <citation type="journal article" date="2017" name="Proc. Natl. Acad. Sci. U.S.A.">
        <title>Comparative genomics uncovers the prolific and distinctive metabolic potential of the cyanobacterial genus Moorea.</title>
        <authorList>
            <person name="Leao T."/>
            <person name="Castelao G."/>
            <person name="Korobeynikov A."/>
            <person name="Monroe E.A."/>
            <person name="Podell S."/>
            <person name="Glukhov E."/>
            <person name="Allen E.E."/>
            <person name="Gerwick W.H."/>
            <person name="Gerwick L."/>
        </authorList>
    </citation>
    <scope>NUCLEOTIDE SEQUENCE</scope>
    <source>
        <strain evidence="5">JHB</strain>
    </source>
</reference>
<dbReference type="Pfam" id="PF07176">
    <property type="entry name" value="DUF1400"/>
    <property type="match status" value="1"/>
</dbReference>
<dbReference type="GO" id="GO:0003847">
    <property type="term" value="F:1-alkyl-2-acetylglycerophosphocholine esterase activity"/>
    <property type="evidence" value="ECO:0007669"/>
    <property type="project" value="TreeGrafter"/>
</dbReference>
<dbReference type="Pfam" id="PF03403">
    <property type="entry name" value="PAF-AH_p_II"/>
    <property type="match status" value="1"/>
</dbReference>
<name>A0A1D9GBK3_MOOP1</name>
<dbReference type="SUPFAM" id="SSF53474">
    <property type="entry name" value="alpha/beta-Hydrolases"/>
    <property type="match status" value="1"/>
</dbReference>
<keyword evidence="2" id="KW-0442">Lipid degradation</keyword>
<keyword evidence="1 5" id="KW-0378">Hydrolase</keyword>
<gene>
    <name evidence="5" type="ORF">BJP36_34430</name>
</gene>
<reference evidence="5" key="2">
    <citation type="submission" date="2022-10" db="EMBL/GenBank/DDBJ databases">
        <authorList>
            <person name="Ngo T.-E."/>
        </authorList>
    </citation>
    <scope>NUCLEOTIDE SEQUENCE</scope>
    <source>
        <strain evidence="5">JHB</strain>
    </source>
</reference>
<evidence type="ECO:0000313" key="5">
    <source>
        <dbReference type="EMBL" id="AOY85036.2"/>
    </source>
</evidence>
<protein>
    <submittedName>
        <fullName evidence="5">Alpha/beta hydrolase</fullName>
    </submittedName>
</protein>
<dbReference type="PANTHER" id="PTHR10272:SF13">
    <property type="entry name" value="POLY(ETHYLENE TEREPHTHALATE) HYDROLASE"/>
    <property type="match status" value="1"/>
</dbReference>
<dbReference type="PANTHER" id="PTHR10272">
    <property type="entry name" value="PLATELET-ACTIVATING FACTOR ACETYLHYDROLASE"/>
    <property type="match status" value="1"/>
</dbReference>
<dbReference type="AlphaFoldDB" id="A0A1D9GBK3"/>
<accession>A0A1D9GBK3</accession>
<sequence length="572" mass="62694">MFNDIVTGFPLTITNSPGLSRAAKVTTQSFHSNPLRQWLTRFSLSLGLSLVSTFSAIPALGAERITFFVSPFGQFNIGIEDLEIFAKDGTMTRQFAYYANFATPIQLATLRILLNSRFNISPRYVYLFTRLPVGKTLLRRLGNVIKADFNRNGFYPLRGALISAASDPEGLSVINVLRKFSLETIYLDVELISDVTDEISRLFVVNDVVFGAIKNQAQIQGESSTSFDLSGQPDLRNPGGIGWRKETFEVYNSERQASFPVDIYLPRSSNQGGIAGSIPTLVISHGLASDRNTFAYLAQHLASYGFAVAVPEHIGTSSERINQIFAGFATPLNPTAIIHRPLDVKYLLDELSAKANSDPSKFGRLNLEEVGVIGQSFGGYTVLALGGAKLNFEQLTSDCDAARQNNLSLDVSLLLQCRGTQLSPEDYNLADERVKAVIAVNPLSNPIFGESGMSQIQVPVMMVSSIRDIFAPPVEQQITPFSWLTTPDNYLVVTEAGTHFSYLGGAGEGVLPVPPELIGPDPAIARPYLMALSTAFFKTYIAKQPQYASYLSESYVKQISQDPLNLFLLKSF</sequence>
<dbReference type="EMBL" id="CP017708">
    <property type="protein sequence ID" value="AOY85036.2"/>
    <property type="molecule type" value="Genomic_DNA"/>
</dbReference>
<evidence type="ECO:0000256" key="2">
    <source>
        <dbReference type="ARBA" id="ARBA00022963"/>
    </source>
</evidence>
<evidence type="ECO:0000259" key="4">
    <source>
        <dbReference type="Pfam" id="PF07176"/>
    </source>
</evidence>
<keyword evidence="3" id="KW-0443">Lipid metabolism</keyword>
<dbReference type="InterPro" id="IPR029058">
    <property type="entry name" value="AB_hydrolase_fold"/>
</dbReference>
<evidence type="ECO:0000256" key="1">
    <source>
        <dbReference type="ARBA" id="ARBA00022801"/>
    </source>
</evidence>
<organism evidence="5">
    <name type="scientific">Moorena producens (strain JHB)</name>
    <dbReference type="NCBI Taxonomy" id="1454205"/>
    <lineage>
        <taxon>Bacteria</taxon>
        <taxon>Bacillati</taxon>
        <taxon>Cyanobacteriota</taxon>
        <taxon>Cyanophyceae</taxon>
        <taxon>Coleofasciculales</taxon>
        <taxon>Coleofasciculaceae</taxon>
        <taxon>Moorena</taxon>
    </lineage>
</organism>
<dbReference type="Gene3D" id="3.40.50.1820">
    <property type="entry name" value="alpha/beta hydrolase"/>
    <property type="match status" value="1"/>
</dbReference>
<proteinExistence type="predicted"/>